<gene>
    <name evidence="2" type="ORF">C8E03_1275</name>
</gene>
<evidence type="ECO:0000313" key="3">
    <source>
        <dbReference type="Proteomes" id="UP000247523"/>
    </source>
</evidence>
<name>A0A318ELN3_9FIRM</name>
<dbReference type="NCBIfam" id="TIGR03696">
    <property type="entry name" value="Rhs_assc_core"/>
    <property type="match status" value="1"/>
</dbReference>
<dbReference type="RefSeq" id="WP_242993683.1">
    <property type="nucleotide sequence ID" value="NZ_QICS01000027.1"/>
</dbReference>
<evidence type="ECO:0000256" key="1">
    <source>
        <dbReference type="SAM" id="MobiDB-lite"/>
    </source>
</evidence>
<organism evidence="2 3">
    <name type="scientific">Lachnotalea glycerini</name>
    <dbReference type="NCBI Taxonomy" id="1763509"/>
    <lineage>
        <taxon>Bacteria</taxon>
        <taxon>Bacillati</taxon>
        <taxon>Bacillota</taxon>
        <taxon>Clostridia</taxon>
        <taxon>Lachnospirales</taxon>
        <taxon>Lachnospiraceae</taxon>
        <taxon>Lachnotalea</taxon>
    </lineage>
</organism>
<dbReference type="PANTHER" id="PTHR32305">
    <property type="match status" value="1"/>
</dbReference>
<reference evidence="2 3" key="1">
    <citation type="submission" date="2018-05" db="EMBL/GenBank/DDBJ databases">
        <title>Genomic Encyclopedia of Type Strains, Phase IV (KMG-IV): sequencing the most valuable type-strain genomes for metagenomic binning, comparative biology and taxonomic classification.</title>
        <authorList>
            <person name="Goeker M."/>
        </authorList>
    </citation>
    <scope>NUCLEOTIDE SEQUENCE [LARGE SCALE GENOMIC DNA]</scope>
    <source>
        <strain evidence="2 3">DSM 28816</strain>
    </source>
</reference>
<dbReference type="Gene3D" id="2.180.10.10">
    <property type="entry name" value="RHS repeat-associated core"/>
    <property type="match status" value="1"/>
</dbReference>
<dbReference type="AlphaFoldDB" id="A0A318ELN3"/>
<dbReference type="EMBL" id="QICS01000027">
    <property type="protein sequence ID" value="PXV84500.1"/>
    <property type="molecule type" value="Genomic_DNA"/>
</dbReference>
<dbReference type="PANTHER" id="PTHR32305:SF15">
    <property type="entry name" value="PROTEIN RHSA-RELATED"/>
    <property type="match status" value="1"/>
</dbReference>
<dbReference type="InterPro" id="IPR022385">
    <property type="entry name" value="Rhs_assc_core"/>
</dbReference>
<proteinExistence type="predicted"/>
<protein>
    <submittedName>
        <fullName evidence="2">RHS repeat-associated protein</fullName>
    </submittedName>
</protein>
<evidence type="ECO:0000313" key="2">
    <source>
        <dbReference type="EMBL" id="PXV84500.1"/>
    </source>
</evidence>
<comment type="caution">
    <text evidence="2">The sequence shown here is derived from an EMBL/GenBank/DDBJ whole genome shotgun (WGS) entry which is preliminary data.</text>
</comment>
<sequence length="281" mass="31291">MYKNLTNEERVENRFQFNGQQLDPISQQYYLRARYYNPVIGRFTQEDTYRGDGLNLYAYCANNPVSYVDPSGNICETAANRIMSLMDEGKIKGKNKRQLESYLRNKQNKGVLTSEEQEVAKKLGVNGGNKSSGGDNSVPRFPKPGDVDFTGPVPSGSWTLVPEGDGAHLIERSNVRGRSALSMYDQPETPRYYPYGTPESAGQAHIRLHEATRNQGIKLRGGNSGMSDQQLLDNYTSAYNNSSLEGIRGDLRTPNSSNVVVTNVTPSEAMTTLLDWAEQNK</sequence>
<dbReference type="Proteomes" id="UP000247523">
    <property type="component" value="Unassembled WGS sequence"/>
</dbReference>
<accession>A0A318ELN3</accession>
<feature type="region of interest" description="Disordered" evidence="1">
    <location>
        <begin position="123"/>
        <end position="144"/>
    </location>
</feature>
<dbReference type="InterPro" id="IPR050708">
    <property type="entry name" value="T6SS_VgrG/RHS"/>
</dbReference>